<comment type="caution">
    <text evidence="9">The sequence shown here is derived from an EMBL/GenBank/DDBJ whole genome shotgun (WGS) entry which is preliminary data.</text>
</comment>
<dbReference type="InterPro" id="IPR050562">
    <property type="entry name" value="FAD_mOase_fung"/>
</dbReference>
<protein>
    <recommendedName>
        <fullName evidence="8">FAD-binding domain-containing protein</fullName>
    </recommendedName>
</protein>
<dbReference type="EMBL" id="JAQQWM010000004">
    <property type="protein sequence ID" value="KAK8067438.1"/>
    <property type="molecule type" value="Genomic_DNA"/>
</dbReference>
<keyword evidence="10" id="KW-1185">Reference proteome</keyword>
<dbReference type="InterPro" id="IPR036188">
    <property type="entry name" value="FAD/NAD-bd_sf"/>
</dbReference>
<feature type="transmembrane region" description="Helical" evidence="7">
    <location>
        <begin position="681"/>
        <end position="700"/>
    </location>
</feature>
<evidence type="ECO:0000256" key="4">
    <source>
        <dbReference type="ARBA" id="ARBA00022630"/>
    </source>
</evidence>
<evidence type="ECO:0000313" key="9">
    <source>
        <dbReference type="EMBL" id="KAK8067438.1"/>
    </source>
</evidence>
<feature type="transmembrane region" description="Helical" evidence="7">
    <location>
        <begin position="649"/>
        <end position="669"/>
    </location>
</feature>
<keyword evidence="5" id="KW-0274">FAD</keyword>
<reference evidence="9 10" key="1">
    <citation type="submission" date="2023-01" db="EMBL/GenBank/DDBJ databases">
        <title>Analysis of 21 Apiospora genomes using comparative genomics revels a genus with tremendous synthesis potential of carbohydrate active enzymes and secondary metabolites.</title>
        <authorList>
            <person name="Sorensen T."/>
        </authorList>
    </citation>
    <scope>NUCLEOTIDE SEQUENCE [LARGE SCALE GENOMIC DNA]</scope>
    <source>
        <strain evidence="9 10">CBS 83171</strain>
    </source>
</reference>
<sequence length="851" mass="93190">MSNRPSPQKPPLTVIIVGGGIAGLTLANALQHAPVDIHYIVLEARDSLAPHLGAGIALVPNGSRVLDQLGVYADLEPGFDPIEDTGLVDRRGRPLLPERTDGAKLLGIRMSYPLALVQRSTLLRSLQRHLRPGKGRQILTGKRVDTIQQDDAGATVHCTDGSSYHGDMVVGADGVRSKVRQEMWRASEERGMGEIDVDKERKAMTAEYKCLFGVSGPVPGLGPGTSDDMWAKDLTVVAYSGERGKVFWFVYARMDRVYGAHEMPRFTDAEVARFAHKHLDVPLRPGGSITFAHVWKRREVATMLPLEEAHFGRWTAGRIVCLGDSVHKMTPHSGGGGMLCIETAAALANALCRLATGGDTGAGFDTLDTPNKETANGNGLDVKKQSKRPTLAQVQAALHGYETSPHSLHRRAMENIKASGDLGRLSALRTLTQRLLVPYLMPVSLDTRVDLFCDSAVGAPCIEYLPVPPRSMSGTMLFNPSHGMGKHESKLARALVALPLLLLAVGCFQVITGLLPADGIRAVLDRGAYQPANGGAPMPLLSGITGLPRIDNLTRIHNLEAVVCRQNALSLMLTFYADYGVWYAILLIESARRANYFSILAPAVFWCMTQAWGIASVTSIYRFLHYILSPIDKFDALDMRLTDLTYTKMALPAIALTHYAIYLTAYLGPDESDRRQVAGHLWMPFPLFLSLGQYLATRFFMKPSTVSRDRLYNPTRDVPVIRWTILALVAFSAAIWQYTLWCHDRPSSVADVFLPQLPIPRLADLTLEAAYVELLKWDWVVFAASHFLWIALLAWDLKASGMIRSGWFVLGLGATVVTLAGGPGALLGLGWLYREEVLVTTRHKDAVGPKG</sequence>
<organism evidence="9 10">
    <name type="scientific">Apiospora saccharicola</name>
    <dbReference type="NCBI Taxonomy" id="335842"/>
    <lineage>
        <taxon>Eukaryota</taxon>
        <taxon>Fungi</taxon>
        <taxon>Dikarya</taxon>
        <taxon>Ascomycota</taxon>
        <taxon>Pezizomycotina</taxon>
        <taxon>Sordariomycetes</taxon>
        <taxon>Xylariomycetidae</taxon>
        <taxon>Amphisphaeriales</taxon>
        <taxon>Apiosporaceae</taxon>
        <taxon>Apiospora</taxon>
    </lineage>
</organism>
<comment type="pathway">
    <text evidence="2">Secondary metabolite biosynthesis.</text>
</comment>
<evidence type="ECO:0000259" key="8">
    <source>
        <dbReference type="Pfam" id="PF01494"/>
    </source>
</evidence>
<dbReference type="InterPro" id="IPR002938">
    <property type="entry name" value="FAD-bd"/>
</dbReference>
<feature type="transmembrane region" description="Helical" evidence="7">
    <location>
        <begin position="807"/>
        <end position="833"/>
    </location>
</feature>
<dbReference type="Proteomes" id="UP001446871">
    <property type="component" value="Unassembled WGS sequence"/>
</dbReference>
<name>A0ABR1V8B6_9PEZI</name>
<evidence type="ECO:0000256" key="2">
    <source>
        <dbReference type="ARBA" id="ARBA00005179"/>
    </source>
</evidence>
<comment type="similarity">
    <text evidence="3">Belongs to the paxM FAD-dependent monooxygenase family.</text>
</comment>
<feature type="transmembrane region" description="Helical" evidence="7">
    <location>
        <begin position="603"/>
        <end position="628"/>
    </location>
</feature>
<dbReference type="SUPFAM" id="SSF51905">
    <property type="entry name" value="FAD/NAD(P)-binding domain"/>
    <property type="match status" value="1"/>
</dbReference>
<dbReference type="Pfam" id="PF01494">
    <property type="entry name" value="FAD_binding_3"/>
    <property type="match status" value="1"/>
</dbReference>
<keyword evidence="7" id="KW-0472">Membrane</keyword>
<evidence type="ECO:0000256" key="6">
    <source>
        <dbReference type="ARBA" id="ARBA00023002"/>
    </source>
</evidence>
<keyword evidence="4" id="KW-0285">Flavoprotein</keyword>
<evidence type="ECO:0000256" key="3">
    <source>
        <dbReference type="ARBA" id="ARBA00007992"/>
    </source>
</evidence>
<evidence type="ECO:0000256" key="1">
    <source>
        <dbReference type="ARBA" id="ARBA00001974"/>
    </source>
</evidence>
<feature type="transmembrane region" description="Helical" evidence="7">
    <location>
        <begin position="777"/>
        <end position="795"/>
    </location>
</feature>
<feature type="transmembrane region" description="Helical" evidence="7">
    <location>
        <begin position="494"/>
        <end position="515"/>
    </location>
</feature>
<proteinExistence type="inferred from homology"/>
<evidence type="ECO:0000256" key="7">
    <source>
        <dbReference type="SAM" id="Phobius"/>
    </source>
</evidence>
<dbReference type="PRINTS" id="PR00420">
    <property type="entry name" value="RNGMNOXGNASE"/>
</dbReference>
<gene>
    <name evidence="9" type="ORF">PG996_006550</name>
</gene>
<dbReference type="Gene3D" id="3.50.50.60">
    <property type="entry name" value="FAD/NAD(P)-binding domain"/>
    <property type="match status" value="1"/>
</dbReference>
<feature type="domain" description="FAD-binding" evidence="8">
    <location>
        <begin position="13"/>
        <end position="367"/>
    </location>
</feature>
<keyword evidence="6" id="KW-0560">Oxidoreductase</keyword>
<evidence type="ECO:0000313" key="10">
    <source>
        <dbReference type="Proteomes" id="UP001446871"/>
    </source>
</evidence>
<accession>A0ABR1V8B6</accession>
<dbReference type="PANTHER" id="PTHR47356:SF2">
    <property type="entry name" value="FAD-BINDING DOMAIN-CONTAINING PROTEIN-RELATED"/>
    <property type="match status" value="1"/>
</dbReference>
<evidence type="ECO:0000256" key="5">
    <source>
        <dbReference type="ARBA" id="ARBA00022827"/>
    </source>
</evidence>
<keyword evidence="7" id="KW-1133">Transmembrane helix</keyword>
<keyword evidence="7" id="KW-0812">Transmembrane</keyword>
<dbReference type="PANTHER" id="PTHR47356">
    <property type="entry name" value="FAD-DEPENDENT MONOOXYGENASE ASQG-RELATED"/>
    <property type="match status" value="1"/>
</dbReference>
<feature type="transmembrane region" description="Helical" evidence="7">
    <location>
        <begin position="720"/>
        <end position="739"/>
    </location>
</feature>
<comment type="cofactor">
    <cofactor evidence="1">
        <name>FAD</name>
        <dbReference type="ChEBI" id="CHEBI:57692"/>
    </cofactor>
</comment>